<accession>A0A6A7AXD4</accession>
<dbReference type="PANTHER" id="PTHR20963">
    <property type="entry name" value="MULTIPLE INOSITOL POLYPHOSPHATE PHOSPHATASE-RELATED"/>
    <property type="match status" value="1"/>
</dbReference>
<dbReference type="AlphaFoldDB" id="A0A6A7AXD4"/>
<sequence length="528" mass="59301">MFKFPGRLPILLPAIVAAAAFFYTIYPIPHSFFTSSLPSKCPLECTTSAGPRSQPHHSSWNSWWHPERSRGVSLESQVGAGTTTDDWNILYHLGGNGPWIEKITDVVEGGVAVPEDCVVEQVHMISRHAERYPTRKHGQVQKTVINRMKMSGKTFEGSLAFLNDWKLFWSDDDDLEHLTGTGPFSGTLSAFTTGVRLRTRYQHLVSNHTSSLSGHPLTIWASKSHRVVKTALHFALGFFSRDHGSIYSAQLTEITEDSSAGANTLTPGRTCLINRRDTDEGQARGLRKRDEYRATYTPPIRQRLREQTGMTFRDEEIYAMQEMCGFETLVRGYSDWCNVFTRHEFLAFEYARDVLHYYRAGPGNKYAATMGWLWLNATTNLLGEGPKAGPFFLSFVHDGDIAPMLTALDVVNDEEDLPTTHIRHNRKWRLSQISPMSGRIIFELLSCATDRPAGVAKFVRLNINDGITALPDCNNGPGKSCPLEQFAARTKNRGLEVGDFKEVCELDENAADRIMFLHQPAQEVSPEV</sequence>
<feature type="active site" description="Nucleophile" evidence="3">
    <location>
        <position position="128"/>
    </location>
</feature>
<dbReference type="Proteomes" id="UP000799423">
    <property type="component" value="Unassembled WGS sequence"/>
</dbReference>
<keyword evidence="6" id="KW-1185">Reference proteome</keyword>
<proteinExistence type="predicted"/>
<dbReference type="PIRSF" id="PIRSF000894">
    <property type="entry name" value="Acid_phosphatase"/>
    <property type="match status" value="1"/>
</dbReference>
<name>A0A6A7AXD4_9PLEO</name>
<dbReference type="PANTHER" id="PTHR20963:SF18">
    <property type="entry name" value="ACID PHOSPHATASE PHO11-RELATED"/>
    <property type="match status" value="1"/>
</dbReference>
<dbReference type="Pfam" id="PF00328">
    <property type="entry name" value="His_Phos_2"/>
    <property type="match status" value="1"/>
</dbReference>
<organism evidence="5 6">
    <name type="scientific">Plenodomus tracheiphilus IPT5</name>
    <dbReference type="NCBI Taxonomy" id="1408161"/>
    <lineage>
        <taxon>Eukaryota</taxon>
        <taxon>Fungi</taxon>
        <taxon>Dikarya</taxon>
        <taxon>Ascomycota</taxon>
        <taxon>Pezizomycotina</taxon>
        <taxon>Dothideomycetes</taxon>
        <taxon>Pleosporomycetidae</taxon>
        <taxon>Pleosporales</taxon>
        <taxon>Pleosporineae</taxon>
        <taxon>Leptosphaeriaceae</taxon>
        <taxon>Plenodomus</taxon>
    </lineage>
</organism>
<dbReference type="GO" id="GO:0009277">
    <property type="term" value="C:fungal-type cell wall"/>
    <property type="evidence" value="ECO:0007669"/>
    <property type="project" value="TreeGrafter"/>
</dbReference>
<keyword evidence="2" id="KW-0325">Glycoprotein</keyword>
<protein>
    <submittedName>
        <fullName evidence="5">Phosphoglycerate mutase-like protein</fullName>
    </submittedName>
</protein>
<feature type="active site" description="Proton donor" evidence="3">
    <location>
        <position position="398"/>
    </location>
</feature>
<dbReference type="OrthoDB" id="6509975at2759"/>
<keyword evidence="1" id="KW-0378">Hydrolase</keyword>
<dbReference type="InterPro" id="IPR000560">
    <property type="entry name" value="His_Pase_clade-2"/>
</dbReference>
<dbReference type="EMBL" id="MU006323">
    <property type="protein sequence ID" value="KAF2847723.1"/>
    <property type="molecule type" value="Genomic_DNA"/>
</dbReference>
<dbReference type="GO" id="GO:0003993">
    <property type="term" value="F:acid phosphatase activity"/>
    <property type="evidence" value="ECO:0007669"/>
    <property type="project" value="TreeGrafter"/>
</dbReference>
<reference evidence="5" key="1">
    <citation type="submission" date="2020-01" db="EMBL/GenBank/DDBJ databases">
        <authorList>
            <consortium name="DOE Joint Genome Institute"/>
            <person name="Haridas S."/>
            <person name="Albert R."/>
            <person name="Binder M."/>
            <person name="Bloem J."/>
            <person name="Labutti K."/>
            <person name="Salamov A."/>
            <person name="Andreopoulos B."/>
            <person name="Baker S.E."/>
            <person name="Barry K."/>
            <person name="Bills G."/>
            <person name="Bluhm B.H."/>
            <person name="Cannon C."/>
            <person name="Castanera R."/>
            <person name="Culley D.E."/>
            <person name="Daum C."/>
            <person name="Ezra D."/>
            <person name="Gonzalez J.B."/>
            <person name="Henrissat B."/>
            <person name="Kuo A."/>
            <person name="Liang C."/>
            <person name="Lipzen A."/>
            <person name="Lutzoni F."/>
            <person name="Magnuson J."/>
            <person name="Mondo S."/>
            <person name="Nolan M."/>
            <person name="Ohm R."/>
            <person name="Pangilinan J."/>
            <person name="Park H.-J."/>
            <person name="Ramirez L."/>
            <person name="Alfaro M."/>
            <person name="Sun H."/>
            <person name="Tritt A."/>
            <person name="Yoshinaga Y."/>
            <person name="Zwiers L.-H."/>
            <person name="Turgeon B.G."/>
            <person name="Goodwin S.B."/>
            <person name="Spatafora J.W."/>
            <person name="Crous P.W."/>
            <person name="Grigoriev I.V."/>
        </authorList>
    </citation>
    <scope>NUCLEOTIDE SEQUENCE</scope>
    <source>
        <strain evidence="5">IPT5</strain>
    </source>
</reference>
<evidence type="ECO:0000256" key="1">
    <source>
        <dbReference type="ARBA" id="ARBA00022801"/>
    </source>
</evidence>
<evidence type="ECO:0000256" key="2">
    <source>
        <dbReference type="ARBA" id="ARBA00023180"/>
    </source>
</evidence>
<dbReference type="InterPro" id="IPR029033">
    <property type="entry name" value="His_PPase_superfam"/>
</dbReference>
<dbReference type="Gene3D" id="3.40.50.1240">
    <property type="entry name" value="Phosphoglycerate mutase-like"/>
    <property type="match status" value="1"/>
</dbReference>
<evidence type="ECO:0000313" key="5">
    <source>
        <dbReference type="EMBL" id="KAF2847723.1"/>
    </source>
</evidence>
<dbReference type="InterPro" id="IPR016274">
    <property type="entry name" value="Histidine_acid_Pase_euk"/>
</dbReference>
<gene>
    <name evidence="5" type="ORF">T440DRAFT_491719</name>
</gene>
<feature type="disulfide bond" evidence="4">
    <location>
        <begin position="117"/>
        <end position="447"/>
    </location>
</feature>
<dbReference type="CDD" id="cd07061">
    <property type="entry name" value="HP_HAP_like"/>
    <property type="match status" value="1"/>
</dbReference>
<evidence type="ECO:0000313" key="6">
    <source>
        <dbReference type="Proteomes" id="UP000799423"/>
    </source>
</evidence>
<feature type="disulfide bond" evidence="4">
    <location>
        <begin position="473"/>
        <end position="481"/>
    </location>
</feature>
<feature type="disulfide bond" evidence="4">
    <location>
        <begin position="324"/>
        <end position="337"/>
    </location>
</feature>
<keyword evidence="4" id="KW-1015">Disulfide bond</keyword>
<dbReference type="SUPFAM" id="SSF53254">
    <property type="entry name" value="Phosphoglycerate mutase-like"/>
    <property type="match status" value="1"/>
</dbReference>
<evidence type="ECO:0000256" key="3">
    <source>
        <dbReference type="PIRSR" id="PIRSR000894-1"/>
    </source>
</evidence>
<evidence type="ECO:0000256" key="4">
    <source>
        <dbReference type="PIRSR" id="PIRSR000894-2"/>
    </source>
</evidence>